<evidence type="ECO:0000259" key="11">
    <source>
        <dbReference type="Pfam" id="PF00712"/>
    </source>
</evidence>
<keyword evidence="9" id="KW-0238">DNA-binding</keyword>
<organism evidence="14 15">
    <name type="scientific">Paenibacillus flagellatus</name>
    <dbReference type="NCBI Taxonomy" id="2211139"/>
    <lineage>
        <taxon>Bacteria</taxon>
        <taxon>Bacillati</taxon>
        <taxon>Bacillota</taxon>
        <taxon>Bacilli</taxon>
        <taxon>Bacillales</taxon>
        <taxon>Paenibacillaceae</taxon>
        <taxon>Paenibacillus</taxon>
    </lineage>
</organism>
<keyword evidence="8 10" id="KW-0239">DNA-directed DNA polymerase</keyword>
<accession>A0A2V5JWW7</accession>
<sequence>MPMLAHIRQSRLVHALQRVMRALPAQSPMPILSGLYMEARPDGVTFVCSGFGLRMESELAAQPDDVRIETPGTVVIPAKQAYELVRKLPDGPVSFEAGADGRTVTIRTDATVCRLWSMSPDEYPAASSLEPDRHRIRLRSDELKTMIRQVAFAVSPSETRPILTGVSCRFDGGSVKLVASDGIRLASRQSPPGSGGDGEPLEVVVPGHHLNQLMKTLEDDGQAVTDISVRGARIVFASRDWSLHSALLEGAYPPTDNVVPRSVSARIGIGTAPFLQALERVGLLAGEGSIVRLATETTDDGRFLRLWSDTAELGDIVERLPIFGSEGGDFAVSFNGKYMLEIVRSIDCGALHLQFAGPLRPIALRPAEDGDRLFYVLTPIRTHV</sequence>
<dbReference type="SMART" id="SM00480">
    <property type="entry name" value="POL3Bc"/>
    <property type="match status" value="1"/>
</dbReference>
<keyword evidence="4 10" id="KW-0963">Cytoplasm</keyword>
<dbReference type="GO" id="GO:0008408">
    <property type="term" value="F:3'-5' exonuclease activity"/>
    <property type="evidence" value="ECO:0007669"/>
    <property type="project" value="InterPro"/>
</dbReference>
<evidence type="ECO:0000256" key="4">
    <source>
        <dbReference type="ARBA" id="ARBA00022490"/>
    </source>
</evidence>
<dbReference type="Proteomes" id="UP000247476">
    <property type="component" value="Unassembled WGS sequence"/>
</dbReference>
<evidence type="ECO:0000313" key="14">
    <source>
        <dbReference type="EMBL" id="PYI50702.1"/>
    </source>
</evidence>
<keyword evidence="5 10" id="KW-0808">Transferase</keyword>
<evidence type="ECO:0000256" key="10">
    <source>
        <dbReference type="PIRNR" id="PIRNR000804"/>
    </source>
</evidence>
<name>A0A2V5JWW7_9BACL</name>
<dbReference type="PIRSF" id="PIRSF000804">
    <property type="entry name" value="DNA_pol_III_b"/>
    <property type="match status" value="1"/>
</dbReference>
<dbReference type="InterPro" id="IPR022637">
    <property type="entry name" value="DNA_polIII_beta_cen"/>
</dbReference>
<dbReference type="GO" id="GO:0005737">
    <property type="term" value="C:cytoplasm"/>
    <property type="evidence" value="ECO:0007669"/>
    <property type="project" value="UniProtKB-SubCell"/>
</dbReference>
<feature type="domain" description="DNA polymerase III beta sliding clamp N-terminal" evidence="11">
    <location>
        <begin position="6"/>
        <end position="125"/>
    </location>
</feature>
<feature type="domain" description="DNA polymerase III beta sliding clamp central" evidence="12">
    <location>
        <begin position="138"/>
        <end position="253"/>
    </location>
</feature>
<dbReference type="GO" id="GO:0003677">
    <property type="term" value="F:DNA binding"/>
    <property type="evidence" value="ECO:0007669"/>
    <property type="project" value="UniProtKB-UniRule"/>
</dbReference>
<protein>
    <recommendedName>
        <fullName evidence="3 10">Beta sliding clamp</fullName>
    </recommendedName>
</protein>
<dbReference type="GO" id="GO:0006271">
    <property type="term" value="P:DNA strand elongation involved in DNA replication"/>
    <property type="evidence" value="ECO:0007669"/>
    <property type="project" value="TreeGrafter"/>
</dbReference>
<dbReference type="GO" id="GO:0003887">
    <property type="term" value="F:DNA-directed DNA polymerase activity"/>
    <property type="evidence" value="ECO:0007669"/>
    <property type="project" value="UniProtKB-UniRule"/>
</dbReference>
<comment type="subunit">
    <text evidence="10">Forms a ring-shaped head-to-tail homodimer around DNA.</text>
</comment>
<dbReference type="InterPro" id="IPR022634">
    <property type="entry name" value="DNA_polIII_beta_N"/>
</dbReference>
<dbReference type="AlphaFoldDB" id="A0A2V5JWW7"/>
<comment type="function">
    <text evidence="10">Confers DNA tethering and processivity to DNA polymerases and other proteins. Acts as a clamp, forming a ring around DNA (a reaction catalyzed by the clamp-loading complex) which diffuses in an ATP-independent manner freely and bidirectionally along dsDNA. Initially characterized for its ability to contact the catalytic subunit of DNA polymerase III (Pol III), a complex, multichain enzyme responsible for most of the replicative synthesis in bacteria; Pol III exhibits 3'-5' exonuclease proofreading activity. The beta chain is required for initiation of replication as well as for processivity of DNA replication.</text>
</comment>
<dbReference type="Pfam" id="PF00712">
    <property type="entry name" value="DNA_pol3_beta"/>
    <property type="match status" value="1"/>
</dbReference>
<dbReference type="NCBIfam" id="TIGR00663">
    <property type="entry name" value="dnan"/>
    <property type="match status" value="1"/>
</dbReference>
<evidence type="ECO:0000313" key="15">
    <source>
        <dbReference type="Proteomes" id="UP000247476"/>
    </source>
</evidence>
<feature type="domain" description="DNA polymerase III beta sliding clamp C-terminal" evidence="13">
    <location>
        <begin position="258"/>
        <end position="371"/>
    </location>
</feature>
<evidence type="ECO:0000256" key="1">
    <source>
        <dbReference type="ARBA" id="ARBA00004496"/>
    </source>
</evidence>
<reference evidence="14 15" key="1">
    <citation type="submission" date="2018-05" db="EMBL/GenBank/DDBJ databases">
        <title>Paenibacillus flagellatus sp. nov., isolated from selenium mineral soil.</title>
        <authorList>
            <person name="Dai X."/>
        </authorList>
    </citation>
    <scope>NUCLEOTIDE SEQUENCE [LARGE SCALE GENOMIC DNA]</scope>
    <source>
        <strain evidence="14 15">DXL2</strain>
    </source>
</reference>
<dbReference type="Gene3D" id="3.70.10.10">
    <property type="match status" value="1"/>
</dbReference>
<evidence type="ECO:0000256" key="6">
    <source>
        <dbReference type="ARBA" id="ARBA00022695"/>
    </source>
</evidence>
<evidence type="ECO:0000256" key="2">
    <source>
        <dbReference type="ARBA" id="ARBA00010752"/>
    </source>
</evidence>
<gene>
    <name evidence="14" type="primary">dnaN</name>
    <name evidence="14" type="ORF">DLM86_28445</name>
</gene>
<dbReference type="Gene3D" id="3.10.150.10">
    <property type="entry name" value="DNA Polymerase III, subunit A, domain 2"/>
    <property type="match status" value="1"/>
</dbReference>
<comment type="subcellular location">
    <subcellularLocation>
        <location evidence="1 10">Cytoplasm</location>
    </subcellularLocation>
</comment>
<dbReference type="PANTHER" id="PTHR30478:SF0">
    <property type="entry name" value="BETA SLIDING CLAMP"/>
    <property type="match status" value="1"/>
</dbReference>
<dbReference type="GO" id="GO:0009360">
    <property type="term" value="C:DNA polymerase III complex"/>
    <property type="evidence" value="ECO:0007669"/>
    <property type="project" value="InterPro"/>
</dbReference>
<dbReference type="InterPro" id="IPR001001">
    <property type="entry name" value="DNA_polIII_beta"/>
</dbReference>
<evidence type="ECO:0000259" key="13">
    <source>
        <dbReference type="Pfam" id="PF02768"/>
    </source>
</evidence>
<dbReference type="Pfam" id="PF02768">
    <property type="entry name" value="DNA_pol3_beta_3"/>
    <property type="match status" value="1"/>
</dbReference>
<comment type="similarity">
    <text evidence="2 10">Belongs to the beta sliding clamp family.</text>
</comment>
<evidence type="ECO:0000256" key="5">
    <source>
        <dbReference type="ARBA" id="ARBA00022679"/>
    </source>
</evidence>
<keyword evidence="6 10" id="KW-0548">Nucleotidyltransferase</keyword>
<evidence type="ECO:0000256" key="3">
    <source>
        <dbReference type="ARBA" id="ARBA00021035"/>
    </source>
</evidence>
<dbReference type="InterPro" id="IPR046938">
    <property type="entry name" value="DNA_clamp_sf"/>
</dbReference>
<evidence type="ECO:0000256" key="8">
    <source>
        <dbReference type="ARBA" id="ARBA00022932"/>
    </source>
</evidence>
<evidence type="ECO:0000259" key="12">
    <source>
        <dbReference type="Pfam" id="PF02767"/>
    </source>
</evidence>
<keyword evidence="7 10" id="KW-0235">DNA replication</keyword>
<dbReference type="RefSeq" id="WP_110843445.1">
    <property type="nucleotide sequence ID" value="NZ_QJVJ01000017.1"/>
</dbReference>
<dbReference type="SUPFAM" id="SSF55979">
    <property type="entry name" value="DNA clamp"/>
    <property type="match status" value="3"/>
</dbReference>
<dbReference type="PANTHER" id="PTHR30478">
    <property type="entry name" value="DNA POLYMERASE III SUBUNIT BETA"/>
    <property type="match status" value="1"/>
</dbReference>
<dbReference type="OrthoDB" id="8421503at2"/>
<dbReference type="InterPro" id="IPR022635">
    <property type="entry name" value="DNA_polIII_beta_C"/>
</dbReference>
<comment type="caution">
    <text evidence="14">The sequence shown here is derived from an EMBL/GenBank/DDBJ whole genome shotgun (WGS) entry which is preliminary data.</text>
</comment>
<evidence type="ECO:0000256" key="9">
    <source>
        <dbReference type="ARBA" id="ARBA00023125"/>
    </source>
</evidence>
<proteinExistence type="inferred from homology"/>
<keyword evidence="15" id="KW-1185">Reference proteome</keyword>
<dbReference type="Pfam" id="PF02767">
    <property type="entry name" value="DNA_pol3_beta_2"/>
    <property type="match status" value="1"/>
</dbReference>
<evidence type="ECO:0000256" key="7">
    <source>
        <dbReference type="ARBA" id="ARBA00022705"/>
    </source>
</evidence>
<dbReference type="CDD" id="cd00140">
    <property type="entry name" value="beta_clamp"/>
    <property type="match status" value="1"/>
</dbReference>
<dbReference type="EMBL" id="QJVJ01000017">
    <property type="protein sequence ID" value="PYI50702.1"/>
    <property type="molecule type" value="Genomic_DNA"/>
</dbReference>